<evidence type="ECO:0000313" key="2">
    <source>
        <dbReference type="EMBL" id="GMR55716.1"/>
    </source>
</evidence>
<dbReference type="EMBL" id="BTRK01000005">
    <property type="protein sequence ID" value="GMR55716.1"/>
    <property type="molecule type" value="Genomic_DNA"/>
</dbReference>
<dbReference type="Proteomes" id="UP001328107">
    <property type="component" value="Unassembled WGS sequence"/>
</dbReference>
<reference evidence="3" key="1">
    <citation type="submission" date="2022-10" db="EMBL/GenBank/DDBJ databases">
        <title>Genome assembly of Pristionchus species.</title>
        <authorList>
            <person name="Yoshida K."/>
            <person name="Sommer R.J."/>
        </authorList>
    </citation>
    <scope>NUCLEOTIDE SEQUENCE [LARGE SCALE GENOMIC DNA]</scope>
    <source>
        <strain evidence="3">RS5460</strain>
    </source>
</reference>
<keyword evidence="3" id="KW-1185">Reference proteome</keyword>
<feature type="non-terminal residue" evidence="2">
    <location>
        <position position="1"/>
    </location>
</feature>
<proteinExistence type="predicted"/>
<dbReference type="AlphaFoldDB" id="A0AAN5D2K8"/>
<protein>
    <submittedName>
        <fullName evidence="2">Uncharacterized protein</fullName>
    </submittedName>
</protein>
<organism evidence="2 3">
    <name type="scientific">Pristionchus mayeri</name>
    <dbReference type="NCBI Taxonomy" id="1317129"/>
    <lineage>
        <taxon>Eukaryota</taxon>
        <taxon>Metazoa</taxon>
        <taxon>Ecdysozoa</taxon>
        <taxon>Nematoda</taxon>
        <taxon>Chromadorea</taxon>
        <taxon>Rhabditida</taxon>
        <taxon>Rhabditina</taxon>
        <taxon>Diplogasteromorpha</taxon>
        <taxon>Diplogasteroidea</taxon>
        <taxon>Neodiplogasteridae</taxon>
        <taxon>Pristionchus</taxon>
    </lineage>
</organism>
<comment type="caution">
    <text evidence="2">The sequence shown here is derived from an EMBL/GenBank/DDBJ whole genome shotgun (WGS) entry which is preliminary data.</text>
</comment>
<feature type="region of interest" description="Disordered" evidence="1">
    <location>
        <begin position="87"/>
        <end position="111"/>
    </location>
</feature>
<evidence type="ECO:0000313" key="3">
    <source>
        <dbReference type="Proteomes" id="UP001328107"/>
    </source>
</evidence>
<sequence>RSKLKNLNEWKIWYKNNRASFGPNVRMPPATLHSDSMNVHILPHEPMFDPNHGCYRSVSEPNHMAHQPMFDPNPMGQWRPHFYGAPPPSFHFQAMPNQPRPPSQFDNRKGF</sequence>
<evidence type="ECO:0000256" key="1">
    <source>
        <dbReference type="SAM" id="MobiDB-lite"/>
    </source>
</evidence>
<accession>A0AAN5D2K8</accession>
<gene>
    <name evidence="2" type="ORF">PMAYCL1PPCAC_25911</name>
</gene>
<name>A0AAN5D2K8_9BILA</name>